<name>A0ABS2W2Z6_9GAMM</name>
<keyword evidence="2" id="KW-1185">Reference proteome</keyword>
<dbReference type="EMBL" id="JAFFZP010000002">
    <property type="protein sequence ID" value="MBN0986086.1"/>
    <property type="molecule type" value="Genomic_DNA"/>
</dbReference>
<protein>
    <recommendedName>
        <fullName evidence="3">SGNH/GDSL hydrolase family protein</fullName>
    </recommendedName>
</protein>
<gene>
    <name evidence="1" type="ORF">JW498_01795</name>
</gene>
<organism evidence="1 2">
    <name type="scientific">Amphritea pacifica</name>
    <dbReference type="NCBI Taxonomy" id="2811233"/>
    <lineage>
        <taxon>Bacteria</taxon>
        <taxon>Pseudomonadati</taxon>
        <taxon>Pseudomonadota</taxon>
        <taxon>Gammaproteobacteria</taxon>
        <taxon>Oceanospirillales</taxon>
        <taxon>Oceanospirillaceae</taxon>
        <taxon>Amphritea</taxon>
    </lineage>
</organism>
<accession>A0ABS2W2Z6</accession>
<evidence type="ECO:0000313" key="2">
    <source>
        <dbReference type="Proteomes" id="UP000760472"/>
    </source>
</evidence>
<reference evidence="1 2" key="1">
    <citation type="submission" date="2021-02" db="EMBL/GenBank/DDBJ databases">
        <title>A novel species of genus Amphritea isolated from a fishpond in China.</title>
        <authorList>
            <person name="Lu H."/>
        </authorList>
    </citation>
    <scope>NUCLEOTIDE SEQUENCE [LARGE SCALE GENOMIC DNA]</scope>
    <source>
        <strain evidence="1 2">RP18W</strain>
    </source>
</reference>
<comment type="caution">
    <text evidence="1">The sequence shown here is derived from an EMBL/GenBank/DDBJ whole genome shotgun (WGS) entry which is preliminary data.</text>
</comment>
<sequence length="240" mass="27276">MKVVLIGDSNIAAIRNAYVESEDARALHPDGVSEVSFLGMSNNSYHQPFYSNETSQVVVKRPDGSIVANIRAADDTVYGILLGTTTQRISNSGDWGVYAPVSLMNDEKIPVSDKQILEIIKYDLKFKLEFINEINSLGADFFLISSPPPRDSHPAFVENERKSIYKYIDALYREIFINAMSELDLHFLDYPANVVKDDGFMIHEYNPVKADDYFHANSKYGFLQLMQVFRYVEAKYCLQT</sequence>
<evidence type="ECO:0000313" key="1">
    <source>
        <dbReference type="EMBL" id="MBN0986086.1"/>
    </source>
</evidence>
<evidence type="ECO:0008006" key="3">
    <source>
        <dbReference type="Google" id="ProtNLM"/>
    </source>
</evidence>
<dbReference type="RefSeq" id="WP_205212784.1">
    <property type="nucleotide sequence ID" value="NZ_JAFFZP010000002.1"/>
</dbReference>
<dbReference type="Proteomes" id="UP000760472">
    <property type="component" value="Unassembled WGS sequence"/>
</dbReference>
<proteinExistence type="predicted"/>